<proteinExistence type="predicted"/>
<dbReference type="AlphaFoldDB" id="A0A241XSV7"/>
<accession>A0A241XSV7</accession>
<gene>
    <name evidence="1" type="ORF">CAZ10_10420</name>
</gene>
<sequence>MTELFTAEDGLCYSITIDDDGQEITIERDGKKVGSISLDFHSGESWDNSPDRYHITDLSLEQCKGKGIGQRCLELHIEEFGMKLTAGVAGRGEAPDGSQLIRDGIGFIKRMREKGIVCPSEFDFDRPEWDED</sequence>
<dbReference type="RefSeq" id="WP_065327458.1">
    <property type="nucleotide sequence ID" value="NZ_NFFZ01000004.1"/>
</dbReference>
<reference evidence="1 2" key="1">
    <citation type="submission" date="2017-05" db="EMBL/GenBank/DDBJ databases">
        <authorList>
            <person name="Song R."/>
            <person name="Chenine A.L."/>
            <person name="Ruprecht R.M."/>
        </authorList>
    </citation>
    <scope>NUCLEOTIDE SEQUENCE [LARGE SCALE GENOMIC DNA]</scope>
    <source>
        <strain evidence="1 2">S567_C10_BS</strain>
    </source>
</reference>
<dbReference type="EMBL" id="NFFZ01000004">
    <property type="protein sequence ID" value="OTI63236.1"/>
    <property type="molecule type" value="Genomic_DNA"/>
</dbReference>
<name>A0A241XSV7_PSEAI</name>
<comment type="caution">
    <text evidence="1">The sequence shown here is derived from an EMBL/GenBank/DDBJ whole genome shotgun (WGS) entry which is preliminary data.</text>
</comment>
<evidence type="ECO:0000313" key="2">
    <source>
        <dbReference type="Proteomes" id="UP000194857"/>
    </source>
</evidence>
<protein>
    <submittedName>
        <fullName evidence="1">N-acetyltransferase</fullName>
    </submittedName>
</protein>
<dbReference type="CDD" id="cd04301">
    <property type="entry name" value="NAT_SF"/>
    <property type="match status" value="1"/>
</dbReference>
<dbReference type="Proteomes" id="UP000194857">
    <property type="component" value="Unassembled WGS sequence"/>
</dbReference>
<evidence type="ECO:0000313" key="1">
    <source>
        <dbReference type="EMBL" id="OTI63236.1"/>
    </source>
</evidence>
<organism evidence="1 2">
    <name type="scientific">Pseudomonas aeruginosa</name>
    <dbReference type="NCBI Taxonomy" id="287"/>
    <lineage>
        <taxon>Bacteria</taxon>
        <taxon>Pseudomonadati</taxon>
        <taxon>Pseudomonadota</taxon>
        <taxon>Gammaproteobacteria</taxon>
        <taxon>Pseudomonadales</taxon>
        <taxon>Pseudomonadaceae</taxon>
        <taxon>Pseudomonas</taxon>
    </lineage>
</organism>
<keyword evidence="1" id="KW-0808">Transferase</keyword>
<dbReference type="GO" id="GO:0016740">
    <property type="term" value="F:transferase activity"/>
    <property type="evidence" value="ECO:0007669"/>
    <property type="project" value="UniProtKB-KW"/>
</dbReference>